<organism evidence="2 3">
    <name type="scientific">Pleurodeles waltl</name>
    <name type="common">Iberian ribbed newt</name>
    <dbReference type="NCBI Taxonomy" id="8319"/>
    <lineage>
        <taxon>Eukaryota</taxon>
        <taxon>Metazoa</taxon>
        <taxon>Chordata</taxon>
        <taxon>Craniata</taxon>
        <taxon>Vertebrata</taxon>
        <taxon>Euteleostomi</taxon>
        <taxon>Amphibia</taxon>
        <taxon>Batrachia</taxon>
        <taxon>Caudata</taxon>
        <taxon>Salamandroidea</taxon>
        <taxon>Salamandridae</taxon>
        <taxon>Pleurodelinae</taxon>
        <taxon>Pleurodeles</taxon>
    </lineage>
</organism>
<evidence type="ECO:0000313" key="3">
    <source>
        <dbReference type="Proteomes" id="UP001066276"/>
    </source>
</evidence>
<dbReference type="AlphaFoldDB" id="A0AAV7STL7"/>
<dbReference type="Proteomes" id="UP001066276">
    <property type="component" value="Chromosome 4_2"/>
</dbReference>
<feature type="compositionally biased region" description="Polar residues" evidence="1">
    <location>
        <begin position="12"/>
        <end position="22"/>
    </location>
</feature>
<reference evidence="2" key="1">
    <citation type="journal article" date="2022" name="bioRxiv">
        <title>Sequencing and chromosome-scale assembly of the giantPleurodeles waltlgenome.</title>
        <authorList>
            <person name="Brown T."/>
            <person name="Elewa A."/>
            <person name="Iarovenko S."/>
            <person name="Subramanian E."/>
            <person name="Araus A.J."/>
            <person name="Petzold A."/>
            <person name="Susuki M."/>
            <person name="Suzuki K.-i.T."/>
            <person name="Hayashi T."/>
            <person name="Toyoda A."/>
            <person name="Oliveira C."/>
            <person name="Osipova E."/>
            <person name="Leigh N.D."/>
            <person name="Simon A."/>
            <person name="Yun M.H."/>
        </authorList>
    </citation>
    <scope>NUCLEOTIDE SEQUENCE</scope>
    <source>
        <strain evidence="2">20211129_DDA</strain>
        <tissue evidence="2">Liver</tissue>
    </source>
</reference>
<name>A0AAV7STL7_PLEWA</name>
<accession>A0AAV7STL7</accession>
<feature type="region of interest" description="Disordered" evidence="1">
    <location>
        <begin position="1"/>
        <end position="22"/>
    </location>
</feature>
<proteinExistence type="predicted"/>
<dbReference type="EMBL" id="JANPWB010000008">
    <property type="protein sequence ID" value="KAJ1167500.1"/>
    <property type="molecule type" value="Genomic_DNA"/>
</dbReference>
<protein>
    <submittedName>
        <fullName evidence="2">Uncharacterized protein</fullName>
    </submittedName>
</protein>
<comment type="caution">
    <text evidence="2">The sequence shown here is derived from an EMBL/GenBank/DDBJ whole genome shotgun (WGS) entry which is preliminary data.</text>
</comment>
<evidence type="ECO:0000313" key="2">
    <source>
        <dbReference type="EMBL" id="KAJ1167500.1"/>
    </source>
</evidence>
<keyword evidence="3" id="KW-1185">Reference proteome</keyword>
<sequence length="155" mass="17465">MRETVLAEVAQRSPTSPETNLESRAMQVRVPWTQAWLCTQDFRRKYTGAGVAAKVAVPSSAAQRGQGQHQKRKLIRSCKCNNVRSPPAEAEKEQNLVNPSQASADHHSLFTTHHLRSHMPEVLSVNLQSCQTPHVLHLETSLECTKRLYIMKIML</sequence>
<evidence type="ECO:0000256" key="1">
    <source>
        <dbReference type="SAM" id="MobiDB-lite"/>
    </source>
</evidence>
<gene>
    <name evidence="2" type="ORF">NDU88_007891</name>
</gene>